<evidence type="ECO:0000313" key="3">
    <source>
        <dbReference type="EMBL" id="OQD58997.1"/>
    </source>
</evidence>
<protein>
    <recommendedName>
        <fullName evidence="2">UPF0179 protein MBBAR_6c01070</fullName>
    </recommendedName>
</protein>
<dbReference type="PIRSF" id="PIRSF006595">
    <property type="entry name" value="UCP006595"/>
    <property type="match status" value="1"/>
</dbReference>
<dbReference type="RefSeq" id="WP_080460052.1">
    <property type="nucleotide sequence ID" value="NZ_BBET01000071.1"/>
</dbReference>
<comment type="caution">
    <text evidence="3">The sequence shown here is derived from an EMBL/GenBank/DDBJ whole genome shotgun (WGS) entry which is preliminary data.</text>
</comment>
<dbReference type="EMBL" id="JXMW01000006">
    <property type="protein sequence ID" value="OQD58997.1"/>
    <property type="molecule type" value="Genomic_DNA"/>
</dbReference>
<dbReference type="PANTHER" id="PTHR40699">
    <property type="entry name" value="UPF0179 PROTEIN MJ1627"/>
    <property type="match status" value="1"/>
</dbReference>
<evidence type="ECO:0000256" key="2">
    <source>
        <dbReference type="HAMAP-Rule" id="MF_00498"/>
    </source>
</evidence>
<organism evidence="3 4">
    <name type="scientific">Methanobrevibacter arboriphilus JCM 13429 = DSM 1125</name>
    <dbReference type="NCBI Taxonomy" id="1300164"/>
    <lineage>
        <taxon>Archaea</taxon>
        <taxon>Methanobacteriati</taxon>
        <taxon>Methanobacteriota</taxon>
        <taxon>Methanomada group</taxon>
        <taxon>Methanobacteria</taxon>
        <taxon>Methanobacteriales</taxon>
        <taxon>Methanobacteriaceae</taxon>
        <taxon>Methanobrevibacter</taxon>
    </lineage>
</organism>
<reference evidence="3 4" key="1">
    <citation type="submission" date="2014-12" db="EMBL/GenBank/DDBJ databases">
        <title>Genome sequence of Methanobrevibacter arboriphilicus DH1, DSM1125.</title>
        <authorList>
            <person name="Poehlein A."/>
            <person name="Thauer R.K."/>
            <person name="Seedorf H."/>
            <person name="Daniel R."/>
        </authorList>
    </citation>
    <scope>NUCLEOTIDE SEQUENCE [LARGE SCALE GENOMIC DNA]</scope>
    <source>
        <strain evidence="3 4">DH1</strain>
    </source>
</reference>
<dbReference type="OrthoDB" id="24613at2157"/>
<accession>A0A1V6N312</accession>
<comment type="similarity">
    <text evidence="1 2">Belongs to the UPF0179 family.</text>
</comment>
<dbReference type="AlphaFoldDB" id="A0A1V6N312"/>
<evidence type="ECO:0000256" key="1">
    <source>
        <dbReference type="ARBA" id="ARBA00010824"/>
    </source>
</evidence>
<dbReference type="InterPro" id="IPR005369">
    <property type="entry name" value="UPF0179"/>
</dbReference>
<sequence length="145" mass="16004">MITLIGEDLAEVGLSFIFEGQVKECESCRFKASCVDSLEKGRKYTITKVKDITQKCPIHDSGIVSVVEVELADINALVDSKKVFEGSNISFESPDCDINCIYYDLCFPDGLNDGDKCIILKNLGKKEHVCAKGLNLTKVTLKLHP</sequence>
<dbReference type="Proteomes" id="UP000191661">
    <property type="component" value="Unassembled WGS sequence"/>
</dbReference>
<dbReference type="PANTHER" id="PTHR40699:SF1">
    <property type="entry name" value="UPF0179 PROTEIN MJ1627"/>
    <property type="match status" value="1"/>
</dbReference>
<name>A0A1V6N312_METAZ</name>
<proteinExistence type="inferred from homology"/>
<dbReference type="HAMAP" id="MF_00498">
    <property type="entry name" value="UPF0179"/>
    <property type="match status" value="1"/>
</dbReference>
<evidence type="ECO:0000313" key="4">
    <source>
        <dbReference type="Proteomes" id="UP000191661"/>
    </source>
</evidence>
<keyword evidence="4" id="KW-1185">Reference proteome</keyword>
<dbReference type="Pfam" id="PF03684">
    <property type="entry name" value="UPF0179"/>
    <property type="match status" value="1"/>
</dbReference>
<gene>
    <name evidence="3" type="ORF">MBBAR_6c01070</name>
</gene>